<protein>
    <submittedName>
        <fullName evidence="1">Pentatricopeptide repeat-containing protein, chloroplastic</fullName>
    </submittedName>
</protein>
<comment type="caution">
    <text evidence="1">The sequence shown here is derived from an EMBL/GenBank/DDBJ whole genome shotgun (WGS) entry which is preliminary data.</text>
</comment>
<reference evidence="1 2" key="1">
    <citation type="submission" date="2018-09" db="EMBL/GenBank/DDBJ databases">
        <title>A high-quality reference genome of wild soybean provides a powerful tool to mine soybean genomes.</title>
        <authorList>
            <person name="Xie M."/>
            <person name="Chung C.Y.L."/>
            <person name="Li M.-W."/>
            <person name="Wong F.-L."/>
            <person name="Chan T.-F."/>
            <person name="Lam H.-M."/>
        </authorList>
    </citation>
    <scope>NUCLEOTIDE SEQUENCE [LARGE SCALE GENOMIC DNA]</scope>
    <source>
        <strain evidence="2">cv. W05</strain>
        <tissue evidence="1">Hypocotyl of etiolated seedlings</tissue>
    </source>
</reference>
<dbReference type="Gene3D" id="1.25.40.10">
    <property type="entry name" value="Tetratricopeptide repeat domain"/>
    <property type="match status" value="1"/>
</dbReference>
<proteinExistence type="predicted"/>
<accession>A0A445KNZ3</accession>
<evidence type="ECO:0000313" key="1">
    <source>
        <dbReference type="EMBL" id="RZC12650.1"/>
    </source>
</evidence>
<keyword evidence="2" id="KW-1185">Reference proteome</keyword>
<dbReference type="InterPro" id="IPR011990">
    <property type="entry name" value="TPR-like_helical_dom_sf"/>
</dbReference>
<gene>
    <name evidence="1" type="ORF">D0Y65_012421</name>
</gene>
<dbReference type="EMBL" id="QZWG01000005">
    <property type="protein sequence ID" value="RZC12650.1"/>
    <property type="molecule type" value="Genomic_DNA"/>
</dbReference>
<dbReference type="Proteomes" id="UP000289340">
    <property type="component" value="Chromosome 5"/>
</dbReference>
<dbReference type="AlphaFoldDB" id="A0A445KNZ3"/>
<evidence type="ECO:0000313" key="2">
    <source>
        <dbReference type="Proteomes" id="UP000289340"/>
    </source>
</evidence>
<organism evidence="1 2">
    <name type="scientific">Glycine soja</name>
    <name type="common">Wild soybean</name>
    <dbReference type="NCBI Taxonomy" id="3848"/>
    <lineage>
        <taxon>Eukaryota</taxon>
        <taxon>Viridiplantae</taxon>
        <taxon>Streptophyta</taxon>
        <taxon>Embryophyta</taxon>
        <taxon>Tracheophyta</taxon>
        <taxon>Spermatophyta</taxon>
        <taxon>Magnoliopsida</taxon>
        <taxon>eudicotyledons</taxon>
        <taxon>Gunneridae</taxon>
        <taxon>Pentapetalae</taxon>
        <taxon>rosids</taxon>
        <taxon>fabids</taxon>
        <taxon>Fabales</taxon>
        <taxon>Fabaceae</taxon>
        <taxon>Papilionoideae</taxon>
        <taxon>50 kb inversion clade</taxon>
        <taxon>NPAAA clade</taxon>
        <taxon>indigoferoid/millettioid clade</taxon>
        <taxon>Phaseoleae</taxon>
        <taxon>Glycine</taxon>
        <taxon>Glycine subgen. Soja</taxon>
    </lineage>
</organism>
<name>A0A445KNZ3_GLYSO</name>
<sequence length="146" mass="16868">MLTLLYQMHSSKILIDESIFLVFLETYVTSHHLHAKINPIFLLMERDFVVKPNTHFNNVALSLLLNANKLRLVKTLYLKMATNVTSLDVSTFNILIRALCKADQLQPAFLCLRKCPTTTGEDTCGNLMLEIWDTRLWRQRSMVVVE</sequence>